<proteinExistence type="predicted"/>
<feature type="chain" id="PRO_5047321025" evidence="2">
    <location>
        <begin position="34"/>
        <end position="688"/>
    </location>
</feature>
<organism evidence="3 4">
    <name type="scientific">Terrabacter tumescens</name>
    <dbReference type="NCBI Taxonomy" id="60443"/>
    <lineage>
        <taxon>Bacteria</taxon>
        <taxon>Bacillati</taxon>
        <taxon>Actinomycetota</taxon>
        <taxon>Actinomycetes</taxon>
        <taxon>Micrococcales</taxon>
        <taxon>Intrasporangiaceae</taxon>
        <taxon>Terrabacter</taxon>
    </lineage>
</organism>
<dbReference type="RefSeq" id="WP_052358758.1">
    <property type="nucleotide sequence ID" value="NZ_BMNZ01000009.1"/>
</dbReference>
<evidence type="ECO:0000256" key="2">
    <source>
        <dbReference type="SAM" id="SignalP"/>
    </source>
</evidence>
<protein>
    <submittedName>
        <fullName evidence="3">Uncharacterized protein</fullName>
    </submittedName>
</protein>
<comment type="caution">
    <text evidence="3">The sequence shown here is derived from an EMBL/GenBank/DDBJ whole genome shotgun (WGS) entry which is preliminary data.</text>
</comment>
<keyword evidence="4" id="KW-1185">Reference proteome</keyword>
<dbReference type="EMBL" id="BMNZ01000009">
    <property type="protein sequence ID" value="GGN07894.1"/>
    <property type="molecule type" value="Genomic_DNA"/>
</dbReference>
<evidence type="ECO:0000313" key="4">
    <source>
        <dbReference type="Proteomes" id="UP000623461"/>
    </source>
</evidence>
<name>A0ABQ2IG13_9MICO</name>
<reference evidence="4" key="1">
    <citation type="journal article" date="2019" name="Int. J. Syst. Evol. Microbiol.">
        <title>The Global Catalogue of Microorganisms (GCM) 10K type strain sequencing project: providing services to taxonomists for standard genome sequencing and annotation.</title>
        <authorList>
            <consortium name="The Broad Institute Genomics Platform"/>
            <consortium name="The Broad Institute Genome Sequencing Center for Infectious Disease"/>
            <person name="Wu L."/>
            <person name="Ma J."/>
        </authorList>
    </citation>
    <scope>NUCLEOTIDE SEQUENCE [LARGE SCALE GENOMIC DNA]</scope>
    <source>
        <strain evidence="4">JCM 1365</strain>
    </source>
</reference>
<accession>A0ABQ2IG13</accession>
<keyword evidence="2" id="KW-0732">Signal</keyword>
<sequence length="688" mass="70989">MALRRAPLVRTSALAAPALVVAALLLPTTQANASSPSVPLTGTSSPVTGDFSPDTGQYPEFQTPEDENSPEVGPTQVVNRTMSQGHAAGHGITVRGTTRSKSNPTFVNGFEGLNHYQQRYSRGGNQFSIEPPDQALCVGGGHVVEAVNDVFNVYDSSGASQLTDNTAANVVGGFPRDVHHAVDLNSVFGYPPAVNRTTGALGPELTDPTCIYDAATQRFFLVVLTLDRGPSGALNEVNHLDLAVSATSDPTGRWNIYKIDVTNDGTNTGGQNPGPYLGDYPHIGADANGVYLTTNAYPWEHNGFAGAQVYALSKAQLAAGTANVNVQHIDTSGMVAAPSDAGATQPGFTVWPAQSPGTGSFDLANNGTEYFLSSNAADEATHPKAGTGGDYTSTKIVVWSMTNTGSLNSGSPAVHLSSKLVDVGEYALPPKQRQPGSGQLASTDSPQGFCLGNTTETLFNGQNGCYRLLVGAPSAEKISTPDSNDTRMQQVMYANGKLWGALDTAITVSGGNRAGIAWYVVKPGGASLSPKIALAGYLGEAGTDFTYPAIGVTSNGRGVMAFTATGDDTFPSAGYASIDALTGVGAWNVVTGGAGAATADGFTSYKAQVGNPPRTRWGDYGAASVDGSTVWVASEYIAHTCDYTAWGGPFFTGGTGDNLLGTCAGAGHGPGVRTALANWSTRVSAFKP</sequence>
<feature type="region of interest" description="Disordered" evidence="1">
    <location>
        <begin position="83"/>
        <end position="102"/>
    </location>
</feature>
<gene>
    <name evidence="3" type="ORF">GCM10009721_39400</name>
</gene>
<feature type="signal peptide" evidence="2">
    <location>
        <begin position="1"/>
        <end position="33"/>
    </location>
</feature>
<feature type="region of interest" description="Disordered" evidence="1">
    <location>
        <begin position="31"/>
        <end position="73"/>
    </location>
</feature>
<evidence type="ECO:0000313" key="3">
    <source>
        <dbReference type="EMBL" id="GGN07894.1"/>
    </source>
</evidence>
<evidence type="ECO:0000256" key="1">
    <source>
        <dbReference type="SAM" id="MobiDB-lite"/>
    </source>
</evidence>
<feature type="compositionally biased region" description="Polar residues" evidence="1">
    <location>
        <begin position="31"/>
        <end position="47"/>
    </location>
</feature>
<dbReference type="Proteomes" id="UP000623461">
    <property type="component" value="Unassembled WGS sequence"/>
</dbReference>